<evidence type="ECO:0000256" key="1">
    <source>
        <dbReference type="ARBA" id="ARBA00004395"/>
    </source>
</evidence>
<protein>
    <recommendedName>
        <fullName evidence="3">Conserved oligomeric Golgi complex subunit 4</fullName>
    </recommendedName>
    <alternativeName>
        <fullName evidence="8">Component of oligomeric Golgi complex 4</fullName>
    </alternativeName>
</protein>
<feature type="region of interest" description="Disordered" evidence="9">
    <location>
        <begin position="85"/>
        <end position="150"/>
    </location>
</feature>
<dbReference type="SMART" id="SM00762">
    <property type="entry name" value="Cog4"/>
    <property type="match status" value="1"/>
</dbReference>
<keyword evidence="12" id="KW-1185">Reference proteome</keyword>
<dbReference type="InterPro" id="IPR048680">
    <property type="entry name" value="COG4_N"/>
</dbReference>
<accession>A0A0J0XGQ0</accession>
<dbReference type="RefSeq" id="XP_018276761.1">
    <property type="nucleotide sequence ID" value="XM_018426893.1"/>
</dbReference>
<evidence type="ECO:0000259" key="10">
    <source>
        <dbReference type="SMART" id="SM00762"/>
    </source>
</evidence>
<dbReference type="InterPro" id="IPR048684">
    <property type="entry name" value="COG4_C"/>
</dbReference>
<evidence type="ECO:0000313" key="12">
    <source>
        <dbReference type="Proteomes" id="UP000053611"/>
    </source>
</evidence>
<dbReference type="InterPro" id="IPR048682">
    <property type="entry name" value="COG4"/>
</dbReference>
<dbReference type="Pfam" id="PF20663">
    <property type="entry name" value="COG4_N"/>
    <property type="match status" value="1"/>
</dbReference>
<keyword evidence="4" id="KW-0813">Transport</keyword>
<comment type="similarity">
    <text evidence="2">Belongs to the COG4 family.</text>
</comment>
<sequence length="857" mass="95324">MTTAASLSPSPLTTAAPSPAPLDPRDITEPDQIAAQLALLTRREADLTLALNALIADRTQVDGALAHLRDLTGEVDALSSEVDGYRAPTRFDTPTRKGRMSALSPPQTSTPRLSSPRIGSPRDSPAPRIGQGTFSSRGLGLQDGEGDEGDGLLARVSRVWETSERVGGKVRKLDDEIGRVREAADVVTEVLELKNALATLEGAIEKADWEGAARACRRAMSVRDEVTHGGFAGSVVPTPQNPLPPPQQLAELRGILLQTFRREFDAAAERRDEHEVSRYFRLWPGIGAENEGLEAYGNFVVSLVKGRSSAAGKPSSPLYYISQLTSLLESIAHIIDQHQPVVDKYYGAGRMRTVVGRLVGESDRVVRNLVEGWEEERRVGRLISDTKASRFAFLSNPSALPPLFASLAHGTVPGAAGQISLSSLANTTSNVASALQSYAPRVAKTSTGPAPTPVPEEEPGPDPRDVDRVLGELVALSGRWALFRRFVHSRLSESDEEEKDDDTDLEVVEQSGSQRAIENMLRTYYEPLELWYLRSSIEKAHRLDLPDTSTKPHLSSILDDTFYLIKVVLNRVLSSGSLTALRSLRERISTVLEKDYAAVLSKKMERVYAQPVTYDRAEKALREKDQKETYIIFLNDLDVSADYAERLLLETRENMPSAWLPREHRAVLDELDVLSDLAAHFRSAARSGLEQFFGQAVRPRLRPLLDECYRDVTYALSEDAFADAEDQDLVRRRFVRGWESLMDGYRSSFTDHNYQIFYTMTVETLVRPWEKMVMGMGFTELGAIRYERDVRAVSNYLSTQASYGGARDKFTRLQQIATVLNLDAEEDPDEFYSNSGIPWRLSRNEYNTVAGLRQFQM</sequence>
<feature type="compositionally biased region" description="Polar residues" evidence="9">
    <location>
        <begin position="104"/>
        <end position="113"/>
    </location>
</feature>
<evidence type="ECO:0000256" key="2">
    <source>
        <dbReference type="ARBA" id="ARBA00009215"/>
    </source>
</evidence>
<dbReference type="GO" id="GO:0000139">
    <property type="term" value="C:Golgi membrane"/>
    <property type="evidence" value="ECO:0007669"/>
    <property type="project" value="UniProtKB-SubCell"/>
</dbReference>
<evidence type="ECO:0000256" key="9">
    <source>
        <dbReference type="SAM" id="MobiDB-lite"/>
    </source>
</evidence>
<feature type="domain" description="COG4 transport protein middle alpha-helical bundle" evidence="10">
    <location>
        <begin position="249"/>
        <end position="605"/>
    </location>
</feature>
<feature type="region of interest" description="Disordered" evidence="9">
    <location>
        <begin position="1"/>
        <end position="27"/>
    </location>
</feature>
<dbReference type="Pfam" id="PF08318">
    <property type="entry name" value="COG4_m"/>
    <property type="match status" value="1"/>
</dbReference>
<keyword evidence="5" id="KW-0653">Protein transport</keyword>
<dbReference type="Gene3D" id="1.20.58.1970">
    <property type="match status" value="1"/>
</dbReference>
<dbReference type="EMBL" id="KQ087238">
    <property type="protein sequence ID" value="KLT40270.1"/>
    <property type="molecule type" value="Genomic_DNA"/>
</dbReference>
<evidence type="ECO:0000256" key="7">
    <source>
        <dbReference type="ARBA" id="ARBA00023136"/>
    </source>
</evidence>
<dbReference type="OrthoDB" id="47059at2759"/>
<evidence type="ECO:0000256" key="4">
    <source>
        <dbReference type="ARBA" id="ARBA00022448"/>
    </source>
</evidence>
<dbReference type="Gene3D" id="1.10.287.1060">
    <property type="entry name" value="ESAT-6-like"/>
    <property type="match status" value="1"/>
</dbReference>
<name>A0A0J0XGQ0_9TREE</name>
<reference evidence="11 12" key="1">
    <citation type="submission" date="2015-03" db="EMBL/GenBank/DDBJ databases">
        <title>Genomics and transcriptomics of the oil-accumulating basidiomycete yeast T. oleaginosus allow insights into substrate utilization and the diverse evolutionary trajectories of mating systems in fungi.</title>
        <authorList>
            <consortium name="DOE Joint Genome Institute"/>
            <person name="Kourist R."/>
            <person name="Kracht O."/>
            <person name="Bracharz F."/>
            <person name="Lipzen A."/>
            <person name="Nolan M."/>
            <person name="Ohm R."/>
            <person name="Grigoriev I."/>
            <person name="Sun S."/>
            <person name="Heitman J."/>
            <person name="Bruck T."/>
            <person name="Nowrousian M."/>
        </authorList>
    </citation>
    <scope>NUCLEOTIDE SEQUENCE [LARGE SCALE GENOMIC DNA]</scope>
    <source>
        <strain evidence="11 12">IBC0246</strain>
    </source>
</reference>
<feature type="compositionally biased region" description="Low complexity" evidence="9">
    <location>
        <begin position="1"/>
        <end position="17"/>
    </location>
</feature>
<evidence type="ECO:0000256" key="6">
    <source>
        <dbReference type="ARBA" id="ARBA00023034"/>
    </source>
</evidence>
<dbReference type="STRING" id="879819.A0A0J0XGQ0"/>
<feature type="region of interest" description="Disordered" evidence="9">
    <location>
        <begin position="442"/>
        <end position="465"/>
    </location>
</feature>
<keyword evidence="6" id="KW-0333">Golgi apparatus</keyword>
<evidence type="ECO:0000256" key="3">
    <source>
        <dbReference type="ARBA" id="ARBA00020975"/>
    </source>
</evidence>
<proteinExistence type="inferred from homology"/>
<keyword evidence="7" id="KW-0472">Membrane</keyword>
<dbReference type="GeneID" id="28987496"/>
<evidence type="ECO:0000256" key="8">
    <source>
        <dbReference type="ARBA" id="ARBA00031340"/>
    </source>
</evidence>
<dbReference type="AlphaFoldDB" id="A0A0J0XGQ0"/>
<dbReference type="PANTHER" id="PTHR24016">
    <property type="entry name" value="CONSERVED OLIGOMERIC GOLGI COMPLEX SUBUNIT 4"/>
    <property type="match status" value="1"/>
</dbReference>
<comment type="subcellular location">
    <subcellularLocation>
        <location evidence="1">Golgi apparatus membrane</location>
        <topology evidence="1">Peripheral membrane protein</topology>
    </subcellularLocation>
</comment>
<evidence type="ECO:0000313" key="11">
    <source>
        <dbReference type="EMBL" id="KLT40270.1"/>
    </source>
</evidence>
<dbReference type="Proteomes" id="UP000053611">
    <property type="component" value="Unassembled WGS sequence"/>
</dbReference>
<dbReference type="GO" id="GO:0015031">
    <property type="term" value="P:protein transport"/>
    <property type="evidence" value="ECO:0007669"/>
    <property type="project" value="UniProtKB-KW"/>
</dbReference>
<dbReference type="PANTHER" id="PTHR24016:SF0">
    <property type="entry name" value="CONSERVED OLIGOMERIC GOLGI COMPLEX SUBUNIT 4"/>
    <property type="match status" value="1"/>
</dbReference>
<organism evidence="11 12">
    <name type="scientific">Cutaneotrichosporon oleaginosum</name>
    <dbReference type="NCBI Taxonomy" id="879819"/>
    <lineage>
        <taxon>Eukaryota</taxon>
        <taxon>Fungi</taxon>
        <taxon>Dikarya</taxon>
        <taxon>Basidiomycota</taxon>
        <taxon>Agaricomycotina</taxon>
        <taxon>Tremellomycetes</taxon>
        <taxon>Trichosporonales</taxon>
        <taxon>Trichosporonaceae</taxon>
        <taxon>Cutaneotrichosporon</taxon>
    </lineage>
</organism>
<gene>
    <name evidence="11" type="ORF">CC85DRAFT_330058</name>
</gene>
<dbReference type="InterPro" id="IPR013167">
    <property type="entry name" value="COG4_M"/>
</dbReference>
<dbReference type="Pfam" id="PF20662">
    <property type="entry name" value="COG4_C"/>
    <property type="match status" value="1"/>
</dbReference>
<evidence type="ECO:0000256" key="5">
    <source>
        <dbReference type="ARBA" id="ARBA00022927"/>
    </source>
</evidence>